<sequence length="140" mass="15581">MTFIPGRRPMLKYSAILTSLMNALSCTEGYPEGHVLRSCIIGMRIARRVGLSPAEMQDLYYALLLKDAGSSFNSFRMSSILGFPLGSPEKTPRQLTGYSWLGLRRVLESCIRGRGLHCCSGRRRKARQIESPPTLRVSSA</sequence>
<name>A0ABW1Z7V3_9BACT</name>
<dbReference type="Gene3D" id="1.10.3210.10">
    <property type="entry name" value="Hypothetical protein af1432"/>
    <property type="match status" value="1"/>
</dbReference>
<comment type="caution">
    <text evidence="1">The sequence shown here is derived from an EMBL/GenBank/DDBJ whole genome shotgun (WGS) entry which is preliminary data.</text>
</comment>
<gene>
    <name evidence="1" type="ORF">ACFQBQ_05525</name>
</gene>
<accession>A0ABW1Z7V3</accession>
<dbReference type="RefSeq" id="WP_390234277.1">
    <property type="nucleotide sequence ID" value="NZ_JBHSWI010000001.1"/>
</dbReference>
<evidence type="ECO:0000313" key="2">
    <source>
        <dbReference type="Proteomes" id="UP001596391"/>
    </source>
</evidence>
<reference evidence="2" key="1">
    <citation type="journal article" date="2019" name="Int. J. Syst. Evol. Microbiol.">
        <title>The Global Catalogue of Microorganisms (GCM) 10K type strain sequencing project: providing services to taxonomists for standard genome sequencing and annotation.</title>
        <authorList>
            <consortium name="The Broad Institute Genomics Platform"/>
            <consortium name="The Broad Institute Genome Sequencing Center for Infectious Disease"/>
            <person name="Wu L."/>
            <person name="Ma J."/>
        </authorList>
    </citation>
    <scope>NUCLEOTIDE SEQUENCE [LARGE SCALE GENOMIC DNA]</scope>
    <source>
        <strain evidence="2">CGMCC 1.16026</strain>
    </source>
</reference>
<proteinExistence type="predicted"/>
<dbReference type="Proteomes" id="UP001596391">
    <property type="component" value="Unassembled WGS sequence"/>
</dbReference>
<evidence type="ECO:0000313" key="1">
    <source>
        <dbReference type="EMBL" id="MFC6645060.1"/>
    </source>
</evidence>
<dbReference type="EMBL" id="JBHSWI010000001">
    <property type="protein sequence ID" value="MFC6645060.1"/>
    <property type="molecule type" value="Genomic_DNA"/>
</dbReference>
<keyword evidence="2" id="KW-1185">Reference proteome</keyword>
<organism evidence="1 2">
    <name type="scientific">Granulicella cerasi</name>
    <dbReference type="NCBI Taxonomy" id="741063"/>
    <lineage>
        <taxon>Bacteria</taxon>
        <taxon>Pseudomonadati</taxon>
        <taxon>Acidobacteriota</taxon>
        <taxon>Terriglobia</taxon>
        <taxon>Terriglobales</taxon>
        <taxon>Acidobacteriaceae</taxon>
        <taxon>Granulicella</taxon>
    </lineage>
</organism>
<protein>
    <submittedName>
        <fullName evidence="1">Uncharacterized protein</fullName>
    </submittedName>
</protein>